<evidence type="ECO:0000313" key="3">
    <source>
        <dbReference type="EMBL" id="KAI6647128.1"/>
    </source>
</evidence>
<organism evidence="3 4">
    <name type="scientific">Oopsacas minuta</name>
    <dbReference type="NCBI Taxonomy" id="111878"/>
    <lineage>
        <taxon>Eukaryota</taxon>
        <taxon>Metazoa</taxon>
        <taxon>Porifera</taxon>
        <taxon>Hexactinellida</taxon>
        <taxon>Hexasterophora</taxon>
        <taxon>Lyssacinosida</taxon>
        <taxon>Leucopsacidae</taxon>
        <taxon>Oopsacas</taxon>
    </lineage>
</organism>
<dbReference type="InterPro" id="IPR036465">
    <property type="entry name" value="vWFA_dom_sf"/>
</dbReference>
<protein>
    <submittedName>
        <fullName evidence="3">von Willebrand factor type A domain containing protein</fullName>
    </submittedName>
</protein>
<dbReference type="PANTHER" id="PTHR10579:SF43">
    <property type="entry name" value="ZINC FINGER (C3HC4-TYPE RING FINGER) FAMILY PROTEIN"/>
    <property type="match status" value="1"/>
</dbReference>
<dbReference type="InterPro" id="IPR002035">
    <property type="entry name" value="VWF_A"/>
</dbReference>
<evidence type="ECO:0000313" key="4">
    <source>
        <dbReference type="Proteomes" id="UP001165289"/>
    </source>
</evidence>
<feature type="region of interest" description="Disordered" evidence="1">
    <location>
        <begin position="505"/>
        <end position="545"/>
    </location>
</feature>
<dbReference type="Gene3D" id="3.40.50.410">
    <property type="entry name" value="von Willebrand factor, type A domain"/>
    <property type="match status" value="1"/>
</dbReference>
<dbReference type="Pfam" id="PF13519">
    <property type="entry name" value="VWA_2"/>
    <property type="match status" value="1"/>
</dbReference>
<keyword evidence="4" id="KW-1185">Reference proteome</keyword>
<evidence type="ECO:0000259" key="2">
    <source>
        <dbReference type="PROSITE" id="PS50234"/>
    </source>
</evidence>
<dbReference type="EMBL" id="JAKMXF010000345">
    <property type="protein sequence ID" value="KAI6647128.1"/>
    <property type="molecule type" value="Genomic_DNA"/>
</dbReference>
<evidence type="ECO:0000256" key="1">
    <source>
        <dbReference type="SAM" id="MobiDB-lite"/>
    </source>
</evidence>
<comment type="caution">
    <text evidence="3">The sequence shown here is derived from an EMBL/GenBank/DDBJ whole genome shotgun (WGS) entry which is preliminary data.</text>
</comment>
<dbReference type="SUPFAM" id="SSF53300">
    <property type="entry name" value="vWA-like"/>
    <property type="match status" value="1"/>
</dbReference>
<feature type="compositionally biased region" description="Polar residues" evidence="1">
    <location>
        <begin position="505"/>
        <end position="514"/>
    </location>
</feature>
<dbReference type="PRINTS" id="PR00622">
    <property type="entry name" value="HISTONEH3"/>
</dbReference>
<dbReference type="GO" id="GO:0000786">
    <property type="term" value="C:nucleosome"/>
    <property type="evidence" value="ECO:0007669"/>
    <property type="project" value="InterPro"/>
</dbReference>
<dbReference type="PROSITE" id="PS50234">
    <property type="entry name" value="VWFA"/>
    <property type="match status" value="1"/>
</dbReference>
<dbReference type="InterPro" id="IPR051266">
    <property type="entry name" value="CLCR"/>
</dbReference>
<feature type="domain" description="VWFA" evidence="2">
    <location>
        <begin position="119"/>
        <end position="308"/>
    </location>
</feature>
<reference evidence="3 4" key="1">
    <citation type="journal article" date="2023" name="BMC Biol.">
        <title>The compact genome of the sponge Oopsacas minuta (Hexactinellida) is lacking key metazoan core genes.</title>
        <authorList>
            <person name="Santini S."/>
            <person name="Schenkelaars Q."/>
            <person name="Jourda C."/>
            <person name="Duchesne M."/>
            <person name="Belahbib H."/>
            <person name="Rocher C."/>
            <person name="Selva M."/>
            <person name="Riesgo A."/>
            <person name="Vervoort M."/>
            <person name="Leys S.P."/>
            <person name="Kodjabachian L."/>
            <person name="Le Bivic A."/>
            <person name="Borchiellini C."/>
            <person name="Claverie J.M."/>
            <person name="Renard E."/>
        </authorList>
    </citation>
    <scope>NUCLEOTIDE SEQUENCE [LARGE SCALE GENOMIC DNA]</scope>
    <source>
        <strain evidence="3">SPO-2</strain>
    </source>
</reference>
<gene>
    <name evidence="3" type="ORF">LOD99_8864</name>
</gene>
<name>A0AAV7JE96_9METZ</name>
<dbReference type="GO" id="GO:0003677">
    <property type="term" value="F:DNA binding"/>
    <property type="evidence" value="ECO:0007669"/>
    <property type="project" value="InterPro"/>
</dbReference>
<feature type="compositionally biased region" description="Basic residues" evidence="1">
    <location>
        <begin position="533"/>
        <end position="545"/>
    </location>
</feature>
<proteinExistence type="predicted"/>
<dbReference type="Proteomes" id="UP001165289">
    <property type="component" value="Unassembled WGS sequence"/>
</dbReference>
<dbReference type="GO" id="GO:0030527">
    <property type="term" value="F:structural constituent of chromatin"/>
    <property type="evidence" value="ECO:0007669"/>
    <property type="project" value="InterPro"/>
</dbReference>
<dbReference type="SMART" id="SM00327">
    <property type="entry name" value="VWA"/>
    <property type="match status" value="1"/>
</dbReference>
<dbReference type="AlphaFoldDB" id="A0AAV7JE96"/>
<dbReference type="PANTHER" id="PTHR10579">
    <property type="entry name" value="CALCIUM-ACTIVATED CHLORIDE CHANNEL REGULATOR"/>
    <property type="match status" value="1"/>
</dbReference>
<accession>A0AAV7JE96</accession>
<dbReference type="InterPro" id="IPR000164">
    <property type="entry name" value="Histone_H3/CENP-A"/>
</dbReference>
<sequence>MARTKQTARKSSGGKAPRKLLACKSPTQFRQYMTSQQAVSYQTSNNENTAKTSYLNYENVFGSFGFPVGEHIKETFKPKFDAGYSINPVNKTSEPWLCMKLKSKFDGSGMEKHHRPNLNIVLVIDISGSMGTPMSNEDGSMLAGETKLQAAQKCMLAICEKFTDIDCVGLIAFDDSASIELKLTKWQLIQKDVLSNKIKALSTRGMTDLSLAYRTATRMAKDAGEKVNKYSRIIFMTDLNSTVDSVRDEKNLLANIESNSKINIFTTVVGIGMDFNVTLVQKISSTPGANYISASSGNEFVEVVGKEFNYNVTITAFNIKVELPKAQNTLEFMNGYGSPEVSDLKKKDHFTLSSEFASAQNRDGEISGGVLLFKLKQLKKGTTLKIKLSFNDIYTSNHTTLNFTVQLEDTITDIALRKAILLKHFVDLHNDYVMEKKGVIHLERFQSFKKHLMQEMEDVKDNSLLYNNAVYMEMTDKIIDLELKHQKNPSSSKVSIPGVNTSKFRPSFSLSPPASTLKGKTKNKAPKRITASKGRKTKKATPVKATKKPTLIKPKVTFKIEPIKVEPPDTKPVLPTRVSTRKRSAPMDYMAISPNKKMKIAIKAKSPVKKLAKRNTVKVPVKKLAKKTSAKAAATKLTGARKKVDKNVKIGVKRIPNKDRIRKRIY</sequence>